<dbReference type="InterPro" id="IPR013096">
    <property type="entry name" value="Cupin_2"/>
</dbReference>
<gene>
    <name evidence="2" type="ORF">RQP53_23445</name>
</gene>
<dbReference type="InterPro" id="IPR011051">
    <property type="entry name" value="RmlC_Cupin_sf"/>
</dbReference>
<comment type="caution">
    <text evidence="2">The sequence shown here is derived from an EMBL/GenBank/DDBJ whole genome shotgun (WGS) entry which is preliminary data.</text>
</comment>
<dbReference type="Proteomes" id="UP001246372">
    <property type="component" value="Unassembled WGS sequence"/>
</dbReference>
<keyword evidence="3" id="KW-1185">Reference proteome</keyword>
<accession>A0ABU3PIJ2</accession>
<organism evidence="2 3">
    <name type="scientific">Roseateles aquae</name>
    <dbReference type="NCBI Taxonomy" id="3077235"/>
    <lineage>
        <taxon>Bacteria</taxon>
        <taxon>Pseudomonadati</taxon>
        <taxon>Pseudomonadota</taxon>
        <taxon>Betaproteobacteria</taxon>
        <taxon>Burkholderiales</taxon>
        <taxon>Sphaerotilaceae</taxon>
        <taxon>Roseateles</taxon>
    </lineage>
</organism>
<name>A0ABU3PIJ2_9BURK</name>
<dbReference type="RefSeq" id="WP_315653153.1">
    <property type="nucleotide sequence ID" value="NZ_JAVXZY010000014.1"/>
</dbReference>
<dbReference type="Gene3D" id="2.60.120.10">
    <property type="entry name" value="Jelly Rolls"/>
    <property type="match status" value="1"/>
</dbReference>
<dbReference type="InterPro" id="IPR014710">
    <property type="entry name" value="RmlC-like_jellyroll"/>
</dbReference>
<proteinExistence type="predicted"/>
<evidence type="ECO:0000259" key="1">
    <source>
        <dbReference type="Pfam" id="PF07883"/>
    </source>
</evidence>
<feature type="domain" description="Cupin type-2" evidence="1">
    <location>
        <begin position="39"/>
        <end position="86"/>
    </location>
</feature>
<protein>
    <submittedName>
        <fullName evidence="2">Cupin domain-containing protein</fullName>
    </submittedName>
</protein>
<sequence length="99" mass="10528">MSKAALIPLASSLPEAWRSSVVARLGDRQLKVLRMDAASYPAESHAYEEALLVLDGLMRLSIAGRVHEVRSGEVYVVPAGQAHAVAEGSFGTLVIIDQG</sequence>
<evidence type="ECO:0000313" key="3">
    <source>
        <dbReference type="Proteomes" id="UP001246372"/>
    </source>
</evidence>
<dbReference type="Pfam" id="PF07883">
    <property type="entry name" value="Cupin_2"/>
    <property type="match status" value="1"/>
</dbReference>
<reference evidence="2" key="1">
    <citation type="submission" date="2023-09" db="EMBL/GenBank/DDBJ databases">
        <title>Paucibacter sp. APW11 Genome sequencing and assembly.</title>
        <authorList>
            <person name="Kim I."/>
        </authorList>
    </citation>
    <scope>NUCLEOTIDE SEQUENCE</scope>
    <source>
        <strain evidence="2">APW11</strain>
    </source>
</reference>
<evidence type="ECO:0000313" key="2">
    <source>
        <dbReference type="EMBL" id="MDT9002255.1"/>
    </source>
</evidence>
<dbReference type="SUPFAM" id="SSF51182">
    <property type="entry name" value="RmlC-like cupins"/>
    <property type="match status" value="1"/>
</dbReference>
<dbReference type="EMBL" id="JAVXZY010000014">
    <property type="protein sequence ID" value="MDT9002255.1"/>
    <property type="molecule type" value="Genomic_DNA"/>
</dbReference>